<dbReference type="CDD" id="cd14744">
    <property type="entry name" value="PAAR_CT_2"/>
    <property type="match status" value="1"/>
</dbReference>
<dbReference type="Gene3D" id="2.60.200.60">
    <property type="match status" value="1"/>
</dbReference>
<accession>A0ABQ1PB60</accession>
<sequence>MHSIGIGSKTSTGGAVIEGNGGVMFDGLVATSVGHKATCPACKKGIGPIVAVGPRTAFLPAGPAARAGDYVACGCPPGANTLLPQGTIKVGG</sequence>
<dbReference type="RefSeq" id="WP_150276388.1">
    <property type="nucleotide sequence ID" value="NZ_BMFF01000002.1"/>
</dbReference>
<dbReference type="InterPro" id="IPR008727">
    <property type="entry name" value="PAAR_motif"/>
</dbReference>
<keyword evidence="2" id="KW-1185">Reference proteome</keyword>
<dbReference type="EMBL" id="BMFF01000002">
    <property type="protein sequence ID" value="GGC93908.1"/>
    <property type="molecule type" value="Genomic_DNA"/>
</dbReference>
<evidence type="ECO:0000313" key="1">
    <source>
        <dbReference type="EMBL" id="GGC93908.1"/>
    </source>
</evidence>
<reference evidence="2" key="1">
    <citation type="journal article" date="2019" name="Int. J. Syst. Evol. Microbiol.">
        <title>The Global Catalogue of Microorganisms (GCM) 10K type strain sequencing project: providing services to taxonomists for standard genome sequencing and annotation.</title>
        <authorList>
            <consortium name="The Broad Institute Genomics Platform"/>
            <consortium name="The Broad Institute Genome Sequencing Center for Infectious Disease"/>
            <person name="Wu L."/>
            <person name="Ma J."/>
        </authorList>
    </citation>
    <scope>NUCLEOTIDE SEQUENCE [LARGE SCALE GENOMIC DNA]</scope>
    <source>
        <strain evidence="2">CGMCC 1.12482</strain>
    </source>
</reference>
<evidence type="ECO:0008006" key="3">
    <source>
        <dbReference type="Google" id="ProtNLM"/>
    </source>
</evidence>
<name>A0ABQ1PB60_9GAMM</name>
<organism evidence="1 2">
    <name type="scientific">Halopseudomonas salina</name>
    <dbReference type="NCBI Taxonomy" id="1323744"/>
    <lineage>
        <taxon>Bacteria</taxon>
        <taxon>Pseudomonadati</taxon>
        <taxon>Pseudomonadota</taxon>
        <taxon>Gammaproteobacteria</taxon>
        <taxon>Pseudomonadales</taxon>
        <taxon>Pseudomonadaceae</taxon>
        <taxon>Halopseudomonas</taxon>
    </lineage>
</organism>
<dbReference type="Pfam" id="PF05488">
    <property type="entry name" value="PAAR_motif"/>
    <property type="match status" value="1"/>
</dbReference>
<protein>
    <recommendedName>
        <fullName evidence="3">Zn-binding Pro-Ala-Ala-Arg (PAAR) domain-containing protein, incolved in TypeVI secretion</fullName>
    </recommendedName>
</protein>
<evidence type="ECO:0000313" key="2">
    <source>
        <dbReference type="Proteomes" id="UP000638188"/>
    </source>
</evidence>
<comment type="caution">
    <text evidence="1">The sequence shown here is derived from an EMBL/GenBank/DDBJ whole genome shotgun (WGS) entry which is preliminary data.</text>
</comment>
<dbReference type="Proteomes" id="UP000638188">
    <property type="component" value="Unassembled WGS sequence"/>
</dbReference>
<proteinExistence type="predicted"/>
<gene>
    <name evidence="1" type="ORF">GCM10007418_11800</name>
</gene>